<organism evidence="2">
    <name type="scientific">Medioppia subpectinata</name>
    <dbReference type="NCBI Taxonomy" id="1979941"/>
    <lineage>
        <taxon>Eukaryota</taxon>
        <taxon>Metazoa</taxon>
        <taxon>Ecdysozoa</taxon>
        <taxon>Arthropoda</taxon>
        <taxon>Chelicerata</taxon>
        <taxon>Arachnida</taxon>
        <taxon>Acari</taxon>
        <taxon>Acariformes</taxon>
        <taxon>Sarcoptiformes</taxon>
        <taxon>Oribatida</taxon>
        <taxon>Brachypylina</taxon>
        <taxon>Oppioidea</taxon>
        <taxon>Oppiidae</taxon>
        <taxon>Medioppia</taxon>
    </lineage>
</organism>
<keyword evidence="3" id="KW-1185">Reference proteome</keyword>
<sequence length="256" mass="28806">MAPEVISGSGYNHKSDIYSLSLIGQCKRIPNLNDSELKAVKAVVKKWQTIEKNEVIYVWHHSEDKDPDYYPDDFTIIENSSDIHHLNYVHSELIPYVASLKWSFSPDYGHEPATVGQGTMTLCVFKRTMATIPFILHQWSPVSASLAVGTEHSFGGVVLSVAICVPIRHDQTLMTTLLYTKRSIISSLFPLGYHYFLLNQISGDIMIWINSQRPKRPVFTRNDETIDFKTSIGVGIGVATPIPILSVASIVSRYRH</sequence>
<dbReference type="InterPro" id="IPR036922">
    <property type="entry name" value="Rieske_2Fe-2S_sf"/>
</dbReference>
<dbReference type="GO" id="GO:0005737">
    <property type="term" value="C:cytoplasm"/>
    <property type="evidence" value="ECO:0007669"/>
    <property type="project" value="TreeGrafter"/>
</dbReference>
<dbReference type="PANTHER" id="PTHR21266:SF60">
    <property type="entry name" value="3-KETOSTEROID-9-ALPHA-MONOOXYGENASE, OXYGENASE COMPONENT"/>
    <property type="match status" value="1"/>
</dbReference>
<gene>
    <name evidence="2" type="ORF">OSB1V03_LOCUS4895</name>
</gene>
<dbReference type="OrthoDB" id="426882at2759"/>
<reference evidence="2" key="1">
    <citation type="submission" date="2020-11" db="EMBL/GenBank/DDBJ databases">
        <authorList>
            <person name="Tran Van P."/>
        </authorList>
    </citation>
    <scope>NUCLEOTIDE SEQUENCE</scope>
</reference>
<evidence type="ECO:0000313" key="2">
    <source>
        <dbReference type="EMBL" id="CAD7624450.1"/>
    </source>
</evidence>
<dbReference type="AlphaFoldDB" id="A0A7R9KLU9"/>
<dbReference type="Gene3D" id="2.102.10.10">
    <property type="entry name" value="Rieske [2Fe-2S] iron-sulphur domain"/>
    <property type="match status" value="1"/>
</dbReference>
<keyword evidence="1" id="KW-0560">Oxidoreductase</keyword>
<name>A0A7R9KLU9_9ACAR</name>
<dbReference type="Proteomes" id="UP000759131">
    <property type="component" value="Unassembled WGS sequence"/>
</dbReference>
<protein>
    <submittedName>
        <fullName evidence="2">Uncharacterized protein</fullName>
    </submittedName>
</protein>
<dbReference type="Gene3D" id="3.90.380.10">
    <property type="entry name" value="Naphthalene 1,2-dioxygenase Alpha Subunit, Chain A, domain 1"/>
    <property type="match status" value="1"/>
</dbReference>
<dbReference type="InterPro" id="IPR011009">
    <property type="entry name" value="Kinase-like_dom_sf"/>
</dbReference>
<dbReference type="GO" id="GO:0016491">
    <property type="term" value="F:oxidoreductase activity"/>
    <property type="evidence" value="ECO:0007669"/>
    <property type="project" value="UniProtKB-KW"/>
</dbReference>
<dbReference type="PANTHER" id="PTHR21266">
    <property type="entry name" value="IRON-SULFUR DOMAIN CONTAINING PROTEIN"/>
    <property type="match status" value="1"/>
</dbReference>
<dbReference type="SUPFAM" id="SSF56112">
    <property type="entry name" value="Protein kinase-like (PK-like)"/>
    <property type="match status" value="1"/>
</dbReference>
<dbReference type="EMBL" id="OC856907">
    <property type="protein sequence ID" value="CAD7624450.1"/>
    <property type="molecule type" value="Genomic_DNA"/>
</dbReference>
<dbReference type="GO" id="GO:0051537">
    <property type="term" value="F:2 iron, 2 sulfur cluster binding"/>
    <property type="evidence" value="ECO:0007669"/>
    <property type="project" value="InterPro"/>
</dbReference>
<evidence type="ECO:0000256" key="1">
    <source>
        <dbReference type="ARBA" id="ARBA00023002"/>
    </source>
</evidence>
<proteinExistence type="predicted"/>
<dbReference type="InterPro" id="IPR050584">
    <property type="entry name" value="Cholesterol_7-desaturase"/>
</dbReference>
<evidence type="ECO:0000313" key="3">
    <source>
        <dbReference type="Proteomes" id="UP000759131"/>
    </source>
</evidence>
<dbReference type="EMBL" id="CAJPIZ010002332">
    <property type="protein sequence ID" value="CAG2104880.1"/>
    <property type="molecule type" value="Genomic_DNA"/>
</dbReference>
<accession>A0A7R9KLU9</accession>